<comment type="caution">
    <text evidence="3">The sequence shown here is derived from an EMBL/GenBank/DDBJ whole genome shotgun (WGS) entry which is preliminary data.</text>
</comment>
<keyword evidence="2" id="KW-1133">Transmembrane helix</keyword>
<reference evidence="3 4" key="1">
    <citation type="journal article" date="2020" name="ISME J.">
        <title>Uncovering the hidden diversity of litter-decomposition mechanisms in mushroom-forming fungi.</title>
        <authorList>
            <person name="Floudas D."/>
            <person name="Bentzer J."/>
            <person name="Ahren D."/>
            <person name="Johansson T."/>
            <person name="Persson P."/>
            <person name="Tunlid A."/>
        </authorList>
    </citation>
    <scope>NUCLEOTIDE SEQUENCE [LARGE SCALE GENOMIC DNA]</scope>
    <source>
        <strain evidence="3 4">CBS 101986</strain>
    </source>
</reference>
<dbReference type="AlphaFoldDB" id="A0A8H5B1H9"/>
<gene>
    <name evidence="3" type="ORF">D9619_007439</name>
</gene>
<proteinExistence type="predicted"/>
<dbReference type="EMBL" id="JAACJJ010000043">
    <property type="protein sequence ID" value="KAF5314942.1"/>
    <property type="molecule type" value="Genomic_DNA"/>
</dbReference>
<feature type="compositionally biased region" description="Gly residues" evidence="1">
    <location>
        <begin position="420"/>
        <end position="429"/>
    </location>
</feature>
<keyword evidence="2" id="KW-0812">Transmembrane</keyword>
<dbReference type="Proteomes" id="UP000567179">
    <property type="component" value="Unassembled WGS sequence"/>
</dbReference>
<feature type="compositionally biased region" description="Basic and acidic residues" evidence="1">
    <location>
        <begin position="554"/>
        <end position="565"/>
    </location>
</feature>
<feature type="transmembrane region" description="Helical" evidence="2">
    <location>
        <begin position="365"/>
        <end position="389"/>
    </location>
</feature>
<feature type="region of interest" description="Disordered" evidence="1">
    <location>
        <begin position="1"/>
        <end position="21"/>
    </location>
</feature>
<accession>A0A8H5B1H9</accession>
<feature type="region of interest" description="Disordered" evidence="1">
    <location>
        <begin position="399"/>
        <end position="472"/>
    </location>
</feature>
<evidence type="ECO:0000313" key="3">
    <source>
        <dbReference type="EMBL" id="KAF5314942.1"/>
    </source>
</evidence>
<organism evidence="3 4">
    <name type="scientific">Psilocybe cf. subviscida</name>
    <dbReference type="NCBI Taxonomy" id="2480587"/>
    <lineage>
        <taxon>Eukaryota</taxon>
        <taxon>Fungi</taxon>
        <taxon>Dikarya</taxon>
        <taxon>Basidiomycota</taxon>
        <taxon>Agaricomycotina</taxon>
        <taxon>Agaricomycetes</taxon>
        <taxon>Agaricomycetidae</taxon>
        <taxon>Agaricales</taxon>
        <taxon>Agaricineae</taxon>
        <taxon>Strophariaceae</taxon>
        <taxon>Psilocybe</taxon>
    </lineage>
</organism>
<keyword evidence="2" id="KW-0472">Membrane</keyword>
<evidence type="ECO:0000256" key="1">
    <source>
        <dbReference type="SAM" id="MobiDB-lite"/>
    </source>
</evidence>
<feature type="compositionally biased region" description="Pro residues" evidence="1">
    <location>
        <begin position="132"/>
        <end position="145"/>
    </location>
</feature>
<dbReference type="OrthoDB" id="2278929at2759"/>
<feature type="region of interest" description="Disordered" evidence="1">
    <location>
        <begin position="107"/>
        <end position="149"/>
    </location>
</feature>
<feature type="compositionally biased region" description="Gly residues" evidence="1">
    <location>
        <begin position="337"/>
        <end position="352"/>
    </location>
</feature>
<protein>
    <submittedName>
        <fullName evidence="3">Uncharacterized protein</fullName>
    </submittedName>
</protein>
<name>A0A8H5B1H9_9AGAR</name>
<sequence length="621" mass="64687">MTGLECASAKEGKGQEMGWEAGRDGRNAVGCKVVRPQSGRESVWAAGGGKVVWGVRIRLSVTPSPVARCPCVAVMSAPWPQPTQPPSPPLNSRANVDPAWADIEWDYEEGRGESSSSKRRRIEDGLRKRHPSPPPPSPTLPPTPTSPDLRRRQTIADQAAVAAASQQCQVFSGNDVISCFPTAGVSIAQGQWASFVWNSRRPQLTQSNLVNIYLLRADSGDVILKFLNHDNPSDQAGSVRGMVNDTWFGQQGFSWNGKNISLPFQWAITRNDQILDSNVILQPIFTAVQTTVLSAVAAAQSSASVASAFSASSASLASLSSAAAASASAASVSATRSGGGPNATGGPNGGGNVQHATSASSFPRWAIAVIVVLGFLAIAASCILAFLILRRLRRRREAASRQGSRSSMGSASPMILSDGQPGGGRGDGGQMSQRYTDETGAPLLPPPSLAGGAIGHSPSHGHQSQYSGGNAGGVSYDGASTISDSGGPFSGADAAIMADAFRKMLRKPDFAGQIEEGESPGTDATAEGAVAGSSGNAQRTSGDAGAPPAGPSRESSDERAVHREGVLSRELAEEGRDIRSYHLDASNLWGLHLPTRLAFTIPKSSAFNLSLPAIPRPDRIK</sequence>
<keyword evidence="4" id="KW-1185">Reference proteome</keyword>
<feature type="region of interest" description="Disordered" evidence="1">
    <location>
        <begin position="333"/>
        <end position="355"/>
    </location>
</feature>
<evidence type="ECO:0000313" key="4">
    <source>
        <dbReference type="Proteomes" id="UP000567179"/>
    </source>
</evidence>
<feature type="region of interest" description="Disordered" evidence="1">
    <location>
        <begin position="513"/>
        <end position="565"/>
    </location>
</feature>
<evidence type="ECO:0000256" key="2">
    <source>
        <dbReference type="SAM" id="Phobius"/>
    </source>
</evidence>